<evidence type="ECO:0000256" key="1">
    <source>
        <dbReference type="SAM" id="Phobius"/>
    </source>
</evidence>
<dbReference type="EMBL" id="HG322950">
    <property type="protein sequence ID" value="CDF83773.1"/>
    <property type="molecule type" value="Genomic_DNA"/>
</dbReference>
<dbReference type="HOGENOM" id="CLU_070268_0_0_6"/>
<feature type="transmembrane region" description="Helical" evidence="1">
    <location>
        <begin position="119"/>
        <end position="140"/>
    </location>
</feature>
<dbReference type="eggNOG" id="COG4705">
    <property type="taxonomic scope" value="Bacteria"/>
</dbReference>
<feature type="transmembrane region" description="Helical" evidence="1">
    <location>
        <begin position="243"/>
        <end position="265"/>
    </location>
</feature>
<dbReference type="AlphaFoldDB" id="A0A024HH47"/>
<feature type="transmembrane region" description="Helical" evidence="1">
    <location>
        <begin position="204"/>
        <end position="223"/>
    </location>
</feature>
<keyword evidence="1" id="KW-0472">Membrane</keyword>
<dbReference type="Proteomes" id="UP000025241">
    <property type="component" value="Chromosome I"/>
</dbReference>
<feature type="transmembrane region" description="Helical" evidence="1">
    <location>
        <begin position="156"/>
        <end position="173"/>
    </location>
</feature>
<sequence length="273" mass="29604">MSKDFLRPRNALHKGKYDMTKMTTHDWLNKVPEVTLAFWVIKIMSTTVGETFADFLAVDAGLGLGITSAVMAALLAVALVVQVRGRTYTPWIYWLSVVLVSIVGTQLTDILTDVLDVSLYTSTAVFSGLLVVNFAVWYAVEKNLSIREIITPRRELFYWTTVLCTFALGTAAGDLATEALGLGFTLGAMIFAALIALAGVAWRYGLNAVPAFWVVYILTRPLGASLGDLLTQAHKYGGLGIGATWTSVIFLCVIVVLVAAAQFAANSRKQLSQ</sequence>
<reference evidence="2 3" key="2">
    <citation type="submission" date="2014-05" db="EMBL/GenBank/DDBJ databases">
        <title>Genome sequence of the 3-chlorobenzoate degrading bacterium Pseudomonas knackmussii B13 shows multiple evidence for horizontal gene transfer.</title>
        <authorList>
            <person name="Miyazaki R."/>
            <person name="Bertelli C."/>
            <person name="Falquet L."/>
            <person name="Robinson-Rechavi M."/>
            <person name="Gharib W."/>
            <person name="Roy S."/>
            <person name="Van der Meer J.R."/>
        </authorList>
    </citation>
    <scope>NUCLEOTIDE SEQUENCE [LARGE SCALE GENOMIC DNA]</scope>
    <source>
        <strain evidence="2 3">B13</strain>
    </source>
</reference>
<evidence type="ECO:0000313" key="2">
    <source>
        <dbReference type="EMBL" id="CDF83773.1"/>
    </source>
</evidence>
<gene>
    <name evidence="2" type="ORF">PKB_2426</name>
</gene>
<name>A0A024HH47_PSEKB</name>
<proteinExistence type="predicted"/>
<keyword evidence="1" id="KW-1133">Transmembrane helix</keyword>
<accession>A0A024HH47</accession>
<feature type="transmembrane region" description="Helical" evidence="1">
    <location>
        <begin position="60"/>
        <end position="81"/>
    </location>
</feature>
<dbReference type="PATRIC" id="fig|1301098.3.peg.2430"/>
<dbReference type="InterPro" id="IPR007136">
    <property type="entry name" value="DUF347"/>
</dbReference>
<organism evidence="2 3">
    <name type="scientific">Pseudomonas knackmussii (strain DSM 6978 / CCUG 54928 / LMG 23759 / B13)</name>
    <dbReference type="NCBI Taxonomy" id="1301098"/>
    <lineage>
        <taxon>Bacteria</taxon>
        <taxon>Pseudomonadati</taxon>
        <taxon>Pseudomonadota</taxon>
        <taxon>Gammaproteobacteria</taxon>
        <taxon>Pseudomonadales</taxon>
        <taxon>Pseudomonadaceae</taxon>
        <taxon>Pseudomonas</taxon>
    </lineage>
</organism>
<evidence type="ECO:0000313" key="3">
    <source>
        <dbReference type="Proteomes" id="UP000025241"/>
    </source>
</evidence>
<dbReference type="Pfam" id="PF03988">
    <property type="entry name" value="DUF347"/>
    <property type="match status" value="4"/>
</dbReference>
<keyword evidence="3" id="KW-1185">Reference proteome</keyword>
<feature type="transmembrane region" description="Helical" evidence="1">
    <location>
        <begin position="88"/>
        <end position="107"/>
    </location>
</feature>
<dbReference type="KEGG" id="pkc:PKB_2426"/>
<protein>
    <submittedName>
        <fullName evidence="2">Putative membrane-anchored protein</fullName>
    </submittedName>
</protein>
<feature type="transmembrane region" description="Helical" evidence="1">
    <location>
        <begin position="179"/>
        <end position="197"/>
    </location>
</feature>
<reference evidence="2 3" key="1">
    <citation type="submission" date="2013-03" db="EMBL/GenBank/DDBJ databases">
        <authorList>
            <person name="Linke B."/>
        </authorList>
    </citation>
    <scope>NUCLEOTIDE SEQUENCE [LARGE SCALE GENOMIC DNA]</scope>
    <source>
        <strain evidence="2 3">B13</strain>
    </source>
</reference>
<keyword evidence="1" id="KW-0812">Transmembrane</keyword>